<feature type="compositionally biased region" description="Basic residues" evidence="1">
    <location>
        <begin position="54"/>
        <end position="73"/>
    </location>
</feature>
<dbReference type="Pfam" id="PF00188">
    <property type="entry name" value="CAP"/>
    <property type="match status" value="1"/>
</dbReference>
<evidence type="ECO:0000313" key="4">
    <source>
        <dbReference type="EMBL" id="CDI52140.1"/>
    </source>
</evidence>
<evidence type="ECO:0000256" key="1">
    <source>
        <dbReference type="SAM" id="MobiDB-lite"/>
    </source>
</evidence>
<dbReference type="GO" id="GO:0005576">
    <property type="term" value="C:extracellular region"/>
    <property type="evidence" value="ECO:0007669"/>
    <property type="project" value="InterPro"/>
</dbReference>
<keyword evidence="2" id="KW-0732">Signal</keyword>
<dbReference type="SMART" id="SM00198">
    <property type="entry name" value="SCP"/>
    <property type="match status" value="1"/>
</dbReference>
<feature type="compositionally biased region" description="Polar residues" evidence="1">
    <location>
        <begin position="80"/>
        <end position="91"/>
    </location>
</feature>
<sequence length="296" mass="31428">MRFSSPLITVMVGALVVLTPTFAVPDSNNDLVVADAEMKPRGTSSSGYDAEPHCRRHHHKHKKGKKSKAKAKAQAKMNKLNDTQSRISSARHSLYYHKTQQQQATKSSSTTSKASTATKSTPTTSKASTSSTTGSTSSTSSAGSSTSNLSSFEQTILSIHNADRAKHSAAALTWSSTLTSAAAQWASGCKWAHTPNNPYGQNIAAGTSSTFGAADSANMWYDEVKLYNFSSGTYSDATGHFTQMVWKATKQVGCAIQECTAQQMGLASSGTSRFVVCNYDPPGNVIGSFLQNVLSS</sequence>
<accession>A0A077QRM6</accession>
<feature type="signal peptide" evidence="2">
    <location>
        <begin position="1"/>
        <end position="23"/>
    </location>
</feature>
<evidence type="ECO:0000259" key="3">
    <source>
        <dbReference type="SMART" id="SM00198"/>
    </source>
</evidence>
<evidence type="ECO:0000256" key="2">
    <source>
        <dbReference type="SAM" id="SignalP"/>
    </source>
</evidence>
<reference evidence="4" key="1">
    <citation type="journal article" date="2014" name="Genome Biol. Evol.">
        <title>Gene Loss Rather Than Gene Gain Is Associated with a Host Jump from Monocots to Dicots in the Smut Fungus Melanopsichium pennsylvanicum.</title>
        <authorList>
            <person name="Sharma R."/>
            <person name="Mishra B."/>
            <person name="Runge F."/>
            <person name="Thines M."/>
        </authorList>
    </citation>
    <scope>NUCLEOTIDE SEQUENCE</scope>
    <source>
        <strain evidence="4">4</strain>
    </source>
</reference>
<dbReference type="InterPro" id="IPR001283">
    <property type="entry name" value="CRISP-related"/>
</dbReference>
<dbReference type="InterPro" id="IPR018244">
    <property type="entry name" value="Allrgn_V5/Tpx1_CS"/>
</dbReference>
<dbReference type="EMBL" id="HG529530">
    <property type="protein sequence ID" value="CDI52140.1"/>
    <property type="molecule type" value="Genomic_DNA"/>
</dbReference>
<feature type="region of interest" description="Disordered" evidence="1">
    <location>
        <begin position="39"/>
        <end position="147"/>
    </location>
</feature>
<dbReference type="PRINTS" id="PR00837">
    <property type="entry name" value="V5TPXLIKE"/>
</dbReference>
<dbReference type="InterPro" id="IPR014044">
    <property type="entry name" value="CAP_dom"/>
</dbReference>
<dbReference type="PROSITE" id="PS01009">
    <property type="entry name" value="CRISP_1"/>
    <property type="match status" value="1"/>
</dbReference>
<name>A0A077QRM6_9BASI</name>
<dbReference type="PROSITE" id="PS01010">
    <property type="entry name" value="CRISP_2"/>
    <property type="match status" value="1"/>
</dbReference>
<dbReference type="SUPFAM" id="SSF55797">
    <property type="entry name" value="PR-1-like"/>
    <property type="match status" value="1"/>
</dbReference>
<organism evidence="4">
    <name type="scientific">Melanopsichium pennsylvanicum 4</name>
    <dbReference type="NCBI Taxonomy" id="1398559"/>
    <lineage>
        <taxon>Eukaryota</taxon>
        <taxon>Fungi</taxon>
        <taxon>Dikarya</taxon>
        <taxon>Basidiomycota</taxon>
        <taxon>Ustilaginomycotina</taxon>
        <taxon>Ustilaginomycetes</taxon>
        <taxon>Ustilaginales</taxon>
        <taxon>Ustilaginaceae</taxon>
        <taxon>Melanopsichium</taxon>
    </lineage>
</organism>
<dbReference type="InterPro" id="IPR035940">
    <property type="entry name" value="CAP_sf"/>
</dbReference>
<dbReference type="Gene3D" id="3.40.33.10">
    <property type="entry name" value="CAP"/>
    <property type="match status" value="1"/>
</dbReference>
<feature type="domain" description="SCP" evidence="3">
    <location>
        <begin position="151"/>
        <end position="287"/>
    </location>
</feature>
<feature type="chain" id="PRO_5001722584" evidence="2">
    <location>
        <begin position="24"/>
        <end position="296"/>
    </location>
</feature>
<feature type="compositionally biased region" description="Low complexity" evidence="1">
    <location>
        <begin position="98"/>
        <end position="147"/>
    </location>
</feature>
<dbReference type="PANTHER" id="PTHR10334">
    <property type="entry name" value="CYSTEINE-RICH SECRETORY PROTEIN-RELATED"/>
    <property type="match status" value="1"/>
</dbReference>
<protein>
    <submittedName>
        <fullName evidence="4">Related to PRY1-strong similarity to the plant PR-1 class of pathogen related proteins</fullName>
    </submittedName>
</protein>
<proteinExistence type="predicted"/>
<dbReference type="AlphaFoldDB" id="A0A077QRM6"/>